<dbReference type="STRING" id="343013.SAMN04489707_10558"/>
<evidence type="ECO:0000313" key="2">
    <source>
        <dbReference type="EMBL" id="SFU97807.1"/>
    </source>
</evidence>
<keyword evidence="1" id="KW-0812">Transmembrane</keyword>
<feature type="transmembrane region" description="Helical" evidence="1">
    <location>
        <begin position="34"/>
        <end position="55"/>
    </location>
</feature>
<keyword evidence="1" id="KW-0472">Membrane</keyword>
<proteinExistence type="predicted"/>
<keyword evidence="1" id="KW-1133">Transmembrane helix</keyword>
<keyword evidence="3" id="KW-1185">Reference proteome</keyword>
<name>A0A1I7KK38_9BURK</name>
<dbReference type="Proteomes" id="UP000183656">
    <property type="component" value="Unassembled WGS sequence"/>
</dbReference>
<dbReference type="AlphaFoldDB" id="A0A1I7KK38"/>
<evidence type="ECO:0000313" key="3">
    <source>
        <dbReference type="Proteomes" id="UP000183656"/>
    </source>
</evidence>
<sequence>MAVFTLGQLWRGAITVYAKNATAPTHITWAEQPGAFLLYALLYVGVCLAFALFTYRIGKAWRAARRLPVA</sequence>
<dbReference type="EMBL" id="FPBX01000055">
    <property type="protein sequence ID" value="SFU97807.1"/>
    <property type="molecule type" value="Genomic_DNA"/>
</dbReference>
<protein>
    <submittedName>
        <fullName evidence="2">Uncharacterized protein</fullName>
    </submittedName>
</protein>
<accession>A0A1I7KK38</accession>
<organism evidence="2 3">
    <name type="scientific">Paenacidovorax caeni</name>
    <dbReference type="NCBI Taxonomy" id="343013"/>
    <lineage>
        <taxon>Bacteria</taxon>
        <taxon>Pseudomonadati</taxon>
        <taxon>Pseudomonadota</taxon>
        <taxon>Betaproteobacteria</taxon>
        <taxon>Burkholderiales</taxon>
        <taxon>Comamonadaceae</taxon>
        <taxon>Paenacidovorax</taxon>
    </lineage>
</organism>
<gene>
    <name evidence="2" type="ORF">SAMN04489707_10558</name>
</gene>
<dbReference type="RefSeq" id="WP_054257494.1">
    <property type="nucleotide sequence ID" value="NZ_CYIG01000042.1"/>
</dbReference>
<evidence type="ECO:0000256" key="1">
    <source>
        <dbReference type="SAM" id="Phobius"/>
    </source>
</evidence>
<reference evidence="2 3" key="1">
    <citation type="submission" date="2016-10" db="EMBL/GenBank/DDBJ databases">
        <authorList>
            <person name="de Groot N.N."/>
        </authorList>
    </citation>
    <scope>NUCLEOTIDE SEQUENCE [LARGE SCALE GENOMIC DNA]</scope>
    <source>
        <strain evidence="2 3">R-24608</strain>
    </source>
</reference>